<dbReference type="GO" id="GO:0006352">
    <property type="term" value="P:DNA-templated transcription initiation"/>
    <property type="evidence" value="ECO:0007669"/>
    <property type="project" value="InterPro"/>
</dbReference>
<comment type="caution">
    <text evidence="1">The sequence shown here is derived from an EMBL/GenBank/DDBJ whole genome shotgun (WGS) entry which is preliminary data.</text>
</comment>
<sequence>MKHQEDILKYAHRNIRVKVSCVIGKYGFTTSDKEDLQQELIVHCLRRLDKYDSRRSAKETFMDRIIINKLRQLIEQRTAQKRDYKKTVSLDEFIFQTDKKITLIDILHLKTLKSTRISSKEIFLRKLDLKQLIESLPKQDQQFYFLLQQGYTVAEASQKLHITIAKARTKLKSLRKLLLEQGIEKNINR</sequence>
<name>A0A3A4R8A6_9BACT</name>
<dbReference type="SUPFAM" id="SSF88946">
    <property type="entry name" value="Sigma2 domain of RNA polymerase sigma factors"/>
    <property type="match status" value="1"/>
</dbReference>
<gene>
    <name evidence="1" type="ORF">C4541_03150</name>
</gene>
<evidence type="ECO:0000313" key="2">
    <source>
        <dbReference type="Proteomes" id="UP000266426"/>
    </source>
</evidence>
<dbReference type="InterPro" id="IPR013325">
    <property type="entry name" value="RNA_pol_sigma_r2"/>
</dbReference>
<accession>A0A3A4R8A6</accession>
<proteinExistence type="predicted"/>
<protein>
    <submittedName>
        <fullName evidence="1">Sigma-70 family RNA polymerase sigma factor</fullName>
    </submittedName>
</protein>
<dbReference type="AlphaFoldDB" id="A0A3A4R8A6"/>
<dbReference type="EMBL" id="QZJZ01000020">
    <property type="protein sequence ID" value="RJP60903.1"/>
    <property type="molecule type" value="Genomic_DNA"/>
</dbReference>
<organism evidence="1 2">
    <name type="scientific">Candidatus Auribacter fodinae</name>
    <dbReference type="NCBI Taxonomy" id="2093366"/>
    <lineage>
        <taxon>Bacteria</taxon>
        <taxon>Pseudomonadati</taxon>
        <taxon>Candidatus Auribacterota</taxon>
        <taxon>Candidatus Auribacteria</taxon>
        <taxon>Candidatus Auribacterales</taxon>
        <taxon>Candidatus Auribacteraceae</taxon>
        <taxon>Candidatus Auribacter</taxon>
    </lineage>
</organism>
<reference evidence="1 2" key="1">
    <citation type="journal article" date="2017" name="ISME J.">
        <title>Energy and carbon metabolisms in a deep terrestrial subsurface fluid microbial community.</title>
        <authorList>
            <person name="Momper L."/>
            <person name="Jungbluth S.P."/>
            <person name="Lee M.D."/>
            <person name="Amend J.P."/>
        </authorList>
    </citation>
    <scope>NUCLEOTIDE SEQUENCE [LARGE SCALE GENOMIC DNA]</scope>
    <source>
        <strain evidence="1">SURF_26</strain>
    </source>
</reference>
<evidence type="ECO:0000313" key="1">
    <source>
        <dbReference type="EMBL" id="RJP60903.1"/>
    </source>
</evidence>
<dbReference type="Proteomes" id="UP000266426">
    <property type="component" value="Unassembled WGS sequence"/>
</dbReference>
<dbReference type="GO" id="GO:0003700">
    <property type="term" value="F:DNA-binding transcription factor activity"/>
    <property type="evidence" value="ECO:0007669"/>
    <property type="project" value="InterPro"/>
</dbReference>